<protein>
    <submittedName>
        <fullName evidence="1">Uncharacterized protein</fullName>
    </submittedName>
</protein>
<proteinExistence type="predicted"/>
<comment type="caution">
    <text evidence="1">The sequence shown here is derived from an EMBL/GenBank/DDBJ whole genome shotgun (WGS) entry which is preliminary data.</text>
</comment>
<gene>
    <name evidence="1" type="ORF">HCB26_06360</name>
</gene>
<accession>A0A7X0YZ01</accession>
<organism evidence="1 2">
    <name type="scientific">Listeria booriae</name>
    <dbReference type="NCBI Taxonomy" id="1552123"/>
    <lineage>
        <taxon>Bacteria</taxon>
        <taxon>Bacillati</taxon>
        <taxon>Bacillota</taxon>
        <taxon>Bacilli</taxon>
        <taxon>Bacillales</taxon>
        <taxon>Listeriaceae</taxon>
        <taxon>Listeria</taxon>
    </lineage>
</organism>
<evidence type="ECO:0000313" key="1">
    <source>
        <dbReference type="EMBL" id="MBC2166188.1"/>
    </source>
</evidence>
<reference evidence="1 2" key="1">
    <citation type="submission" date="2020-03" db="EMBL/GenBank/DDBJ databases">
        <title>Soil Listeria distribution.</title>
        <authorList>
            <person name="Liao J."/>
            <person name="Wiedmann M."/>
        </authorList>
    </citation>
    <scope>NUCLEOTIDE SEQUENCE [LARGE SCALE GENOMIC DNA]</scope>
    <source>
        <strain evidence="1 2">FSL L7-0245</strain>
    </source>
</reference>
<dbReference type="RefSeq" id="WP_185576064.1">
    <property type="nucleotide sequence ID" value="NZ_JAARYH010000002.1"/>
</dbReference>
<evidence type="ECO:0000313" key="2">
    <source>
        <dbReference type="Proteomes" id="UP000519573"/>
    </source>
</evidence>
<dbReference type="AlphaFoldDB" id="A0A7X0YZ01"/>
<dbReference type="Proteomes" id="UP000519573">
    <property type="component" value="Unassembled WGS sequence"/>
</dbReference>
<dbReference type="EMBL" id="JAARYH010000002">
    <property type="protein sequence ID" value="MBC2166188.1"/>
    <property type="molecule type" value="Genomic_DNA"/>
</dbReference>
<name>A0A7X0YZ01_9LIST</name>
<sequence>MTNVIAKKENFRVVSSLEELRFVGWEPRSWVDKERINNHFFINRNSKTARQLYVDITAKDVTKVYYGLEEGFESFDVNYIKDEKAVAATVKDANKFTIVKSLDDLAACGYKLVNEEDAAKIEHALTIKEELFLNERAYKVHGIYVLDPACTSVNIQQTTAEDIELKGF</sequence>